<dbReference type="Gene3D" id="1.10.443.10">
    <property type="entry name" value="Intergrase catalytic core"/>
    <property type="match status" value="1"/>
</dbReference>
<protein>
    <submittedName>
        <fullName evidence="8">Arm DNA-binding domain-containing protein</fullName>
    </submittedName>
</protein>
<evidence type="ECO:0000259" key="6">
    <source>
        <dbReference type="PROSITE" id="PS51898"/>
    </source>
</evidence>
<dbReference type="InterPro" id="IPR044068">
    <property type="entry name" value="CB"/>
</dbReference>
<dbReference type="Pfam" id="PF12167">
    <property type="entry name" value="Arm-DNA-bind_2"/>
    <property type="match status" value="1"/>
</dbReference>
<dbReference type="SUPFAM" id="SSF56349">
    <property type="entry name" value="DNA breaking-rejoining enzymes"/>
    <property type="match status" value="1"/>
</dbReference>
<dbReference type="RefSeq" id="WP_068836115.1">
    <property type="nucleotide sequence ID" value="NZ_JBHSMX010000052.1"/>
</dbReference>
<organism evidence="8 9">
    <name type="scientific">Polaromonas jejuensis</name>
    <dbReference type="NCBI Taxonomy" id="457502"/>
    <lineage>
        <taxon>Bacteria</taxon>
        <taxon>Pseudomonadati</taxon>
        <taxon>Pseudomonadota</taxon>
        <taxon>Betaproteobacteria</taxon>
        <taxon>Burkholderiales</taxon>
        <taxon>Comamonadaceae</taxon>
        <taxon>Polaromonas</taxon>
    </lineage>
</organism>
<dbReference type="PROSITE" id="PS51900">
    <property type="entry name" value="CB"/>
    <property type="match status" value="1"/>
</dbReference>
<dbReference type="Pfam" id="PF22022">
    <property type="entry name" value="Phage_int_M"/>
    <property type="match status" value="1"/>
</dbReference>
<gene>
    <name evidence="8" type="ORF">ACFPP7_17120</name>
</gene>
<evidence type="ECO:0000256" key="4">
    <source>
        <dbReference type="PROSITE-ProRule" id="PRU01248"/>
    </source>
</evidence>
<dbReference type="Gene3D" id="1.10.150.130">
    <property type="match status" value="1"/>
</dbReference>
<keyword evidence="3" id="KW-0233">DNA recombination</keyword>
<proteinExistence type="predicted"/>
<comment type="caution">
    <text evidence="8">The sequence shown here is derived from an EMBL/GenBank/DDBJ whole genome shotgun (WGS) entry which is preliminary data.</text>
</comment>
<dbReference type="PANTHER" id="PTHR30349">
    <property type="entry name" value="PHAGE INTEGRASE-RELATED"/>
    <property type="match status" value="1"/>
</dbReference>
<feature type="region of interest" description="Disordered" evidence="5">
    <location>
        <begin position="437"/>
        <end position="508"/>
    </location>
</feature>
<reference evidence="9" key="1">
    <citation type="journal article" date="2019" name="Int. J. Syst. Evol. Microbiol.">
        <title>The Global Catalogue of Microorganisms (GCM) 10K type strain sequencing project: providing services to taxonomists for standard genome sequencing and annotation.</title>
        <authorList>
            <consortium name="The Broad Institute Genomics Platform"/>
            <consortium name="The Broad Institute Genome Sequencing Center for Infectious Disease"/>
            <person name="Wu L."/>
            <person name="Ma J."/>
        </authorList>
    </citation>
    <scope>NUCLEOTIDE SEQUENCE [LARGE SCALE GENOMIC DNA]</scope>
    <source>
        <strain evidence="9">CGMCC 4.7277</strain>
    </source>
</reference>
<dbReference type="InterPro" id="IPR002104">
    <property type="entry name" value="Integrase_catalytic"/>
</dbReference>
<keyword evidence="9" id="KW-1185">Reference proteome</keyword>
<keyword evidence="2 4" id="KW-0238">DNA-binding</keyword>
<dbReference type="PROSITE" id="PS51898">
    <property type="entry name" value="TYR_RECOMBINASE"/>
    <property type="match status" value="1"/>
</dbReference>
<dbReference type="InterPro" id="IPR013762">
    <property type="entry name" value="Integrase-like_cat_sf"/>
</dbReference>
<evidence type="ECO:0000256" key="1">
    <source>
        <dbReference type="ARBA" id="ARBA00022908"/>
    </source>
</evidence>
<dbReference type="Proteomes" id="UP001596084">
    <property type="component" value="Unassembled WGS sequence"/>
</dbReference>
<evidence type="ECO:0000256" key="3">
    <source>
        <dbReference type="ARBA" id="ARBA00023172"/>
    </source>
</evidence>
<dbReference type="CDD" id="cd01189">
    <property type="entry name" value="INT_ICEBs1_C_like"/>
    <property type="match status" value="1"/>
</dbReference>
<dbReference type="InterPro" id="IPR050090">
    <property type="entry name" value="Tyrosine_recombinase_XerCD"/>
</dbReference>
<evidence type="ECO:0000256" key="5">
    <source>
        <dbReference type="SAM" id="MobiDB-lite"/>
    </source>
</evidence>
<dbReference type="InterPro" id="IPR053876">
    <property type="entry name" value="Phage_int_M"/>
</dbReference>
<evidence type="ECO:0000313" key="9">
    <source>
        <dbReference type="Proteomes" id="UP001596084"/>
    </source>
</evidence>
<keyword evidence="1" id="KW-0229">DNA integration</keyword>
<dbReference type="InterPro" id="IPR011010">
    <property type="entry name" value="DNA_brk_join_enz"/>
</dbReference>
<dbReference type="Pfam" id="PF00589">
    <property type="entry name" value="Phage_integrase"/>
    <property type="match status" value="1"/>
</dbReference>
<feature type="domain" description="Core-binding (CB)" evidence="7">
    <location>
        <begin position="104"/>
        <end position="193"/>
    </location>
</feature>
<dbReference type="EMBL" id="JBHSMX010000052">
    <property type="protein sequence ID" value="MFC5522614.1"/>
    <property type="molecule type" value="Genomic_DNA"/>
</dbReference>
<dbReference type="InterPro" id="IPR010998">
    <property type="entry name" value="Integrase_recombinase_N"/>
</dbReference>
<name>A0ABW0QCI7_9BURK</name>
<feature type="domain" description="Tyr recombinase" evidence="6">
    <location>
        <begin position="213"/>
        <end position="398"/>
    </location>
</feature>
<dbReference type="InterPro" id="IPR022000">
    <property type="entry name" value="Min27-like_integrase_DNA_bind"/>
</dbReference>
<sequence>MPSVRVHKPNGALFFDFRYDGERCREYTLLPDTPANRKKLEKVLAKIEAEIEAGTFVYANYFPNSKALKRLSRPAVPELVETPVAQAAAVAAGDSVVEAVRATPLFRDFANQWVDEHSIEWRRSHIRSLLSTLNSRLIPHFGGKAVGQITKSDILAFRATLAKVKGRGENVGLSPKRINEIIGTLNQIMDEAADRFEFTSPTTNIKRLRVRKTDVDPFSLVDVQRILATVRVDYKQYFTTRFFTGMRTGEVHGLKWKYVDFELRIIRVRETFVLGEDEYTKTDGSQRDIQMSQPVFDALQAQYEATGKLSEYVFCNLLGTPLDNKNFSDRIWYPLLRHLGLEKRRPYQMRHTAATLWLASGEAPEWIARQLGHTSTEMLFRVYSRYVPNLTRQDGSAMERLLASQMSTGALMPIEGAGQGGAAGTSAGARTLYVPAGEVSPQPIPKPRGIHGARHDARRTTGSVHPVRSARPSDDDSVIKPDAYGGSEPQPPPWRMRVSGSRPVHWPT</sequence>
<evidence type="ECO:0000259" key="7">
    <source>
        <dbReference type="PROSITE" id="PS51900"/>
    </source>
</evidence>
<evidence type="ECO:0000256" key="2">
    <source>
        <dbReference type="ARBA" id="ARBA00023125"/>
    </source>
</evidence>
<dbReference type="PANTHER" id="PTHR30349:SF36">
    <property type="entry name" value="PROPHAGE INTEGRASE INTR-RELATED"/>
    <property type="match status" value="1"/>
</dbReference>
<accession>A0ABW0QCI7</accession>
<dbReference type="GO" id="GO:0003677">
    <property type="term" value="F:DNA binding"/>
    <property type="evidence" value="ECO:0007669"/>
    <property type="project" value="UniProtKB-KW"/>
</dbReference>
<evidence type="ECO:0000313" key="8">
    <source>
        <dbReference type="EMBL" id="MFC5522614.1"/>
    </source>
</evidence>